<evidence type="ECO:0000313" key="2">
    <source>
        <dbReference type="Proteomes" id="UP000694846"/>
    </source>
</evidence>
<accession>A0A8B8GTL0</accession>
<evidence type="ECO:0000313" key="3">
    <source>
        <dbReference type="RefSeq" id="XP_025425622.1"/>
    </source>
</evidence>
<organism evidence="2 3">
    <name type="scientific">Sipha flava</name>
    <name type="common">yellow sugarcane aphid</name>
    <dbReference type="NCBI Taxonomy" id="143950"/>
    <lineage>
        <taxon>Eukaryota</taxon>
        <taxon>Metazoa</taxon>
        <taxon>Ecdysozoa</taxon>
        <taxon>Arthropoda</taxon>
        <taxon>Hexapoda</taxon>
        <taxon>Insecta</taxon>
        <taxon>Pterygota</taxon>
        <taxon>Neoptera</taxon>
        <taxon>Paraneoptera</taxon>
        <taxon>Hemiptera</taxon>
        <taxon>Sternorrhyncha</taxon>
        <taxon>Aphidomorpha</taxon>
        <taxon>Aphidoidea</taxon>
        <taxon>Aphididae</taxon>
        <taxon>Sipha</taxon>
    </lineage>
</organism>
<keyword evidence="2" id="KW-1185">Reference proteome</keyword>
<dbReference type="Proteomes" id="UP000694846">
    <property type="component" value="Unplaced"/>
</dbReference>
<proteinExistence type="predicted"/>
<feature type="region of interest" description="Disordered" evidence="1">
    <location>
        <begin position="90"/>
        <end position="112"/>
    </location>
</feature>
<evidence type="ECO:0000256" key="1">
    <source>
        <dbReference type="SAM" id="MobiDB-lite"/>
    </source>
</evidence>
<reference evidence="3" key="1">
    <citation type="submission" date="2025-08" db="UniProtKB">
        <authorList>
            <consortium name="RefSeq"/>
        </authorList>
    </citation>
    <scope>IDENTIFICATION</scope>
    <source>
        <tissue evidence="3">Whole body</tissue>
    </source>
</reference>
<protein>
    <submittedName>
        <fullName evidence="3">Uncharacterized protein LOC112694386</fullName>
    </submittedName>
</protein>
<dbReference type="GeneID" id="112694386"/>
<sequence length="136" mass="15998">MEGSAYHLPNIYECNENFEWLMKVIQQRTILYVREQVFGIFQDFCERWNALQTYSMPILIQKNSSPGPRFVHFARFRFRSNAAELGMFDRPDGIGTNKRRPQSHSPRSMFKGSGRSCVFARTYSIRSINRMRCKGT</sequence>
<gene>
    <name evidence="3" type="primary">LOC112694386</name>
</gene>
<dbReference type="RefSeq" id="XP_025425622.1">
    <property type="nucleotide sequence ID" value="XM_025569837.1"/>
</dbReference>
<dbReference type="AlphaFoldDB" id="A0A8B8GTL0"/>
<name>A0A8B8GTL0_9HEMI</name>